<sequence>MNGALSAAVVPAGGGACRAVLAIYQVGIDEGNATFETSPPSWEAFEAAKLAEHRFAALDADGSVLGWVAASRVSDRCAYAGVVEHSVYVRPDARGRGIATTLLKALIDSTERAGIWTIQSGIFPENTASLAVHRRAGFRVIGTRERIGRHRGVWRDVVLVERRSPAVI</sequence>
<dbReference type="InterPro" id="IPR000182">
    <property type="entry name" value="GNAT_dom"/>
</dbReference>
<dbReference type="SUPFAM" id="SSF55729">
    <property type="entry name" value="Acyl-CoA N-acyltransferases (Nat)"/>
    <property type="match status" value="1"/>
</dbReference>
<organism evidence="4">
    <name type="scientific">Streptomyces sp. F2</name>
    <dbReference type="NCBI Taxonomy" id="317660"/>
    <lineage>
        <taxon>Bacteria</taxon>
        <taxon>Bacillati</taxon>
        <taxon>Actinomycetota</taxon>
        <taxon>Actinomycetes</taxon>
        <taxon>Kitasatosporales</taxon>
        <taxon>Streptomycetaceae</taxon>
        <taxon>Streptomyces</taxon>
    </lineage>
</organism>
<feature type="domain" description="N-acetyltransferase" evidence="3">
    <location>
        <begin position="7"/>
        <end position="164"/>
    </location>
</feature>
<dbReference type="PROSITE" id="PS51186">
    <property type="entry name" value="GNAT"/>
    <property type="match status" value="1"/>
</dbReference>
<evidence type="ECO:0000256" key="1">
    <source>
        <dbReference type="ARBA" id="ARBA00022679"/>
    </source>
</evidence>
<dbReference type="CDD" id="cd04301">
    <property type="entry name" value="NAT_SF"/>
    <property type="match status" value="1"/>
</dbReference>
<keyword evidence="2" id="KW-0012">Acyltransferase</keyword>
<dbReference type="EMBL" id="AY943951">
    <property type="protein sequence ID" value="AAX37826.1"/>
    <property type="molecule type" value="Genomic_DNA"/>
</dbReference>
<evidence type="ECO:0000256" key="2">
    <source>
        <dbReference type="ARBA" id="ARBA00023315"/>
    </source>
</evidence>
<evidence type="ECO:0000259" key="3">
    <source>
        <dbReference type="PROSITE" id="PS51186"/>
    </source>
</evidence>
<dbReference type="Pfam" id="PF00583">
    <property type="entry name" value="Acetyltransf_1"/>
    <property type="match status" value="1"/>
</dbReference>
<proteinExistence type="predicted"/>
<dbReference type="Gene3D" id="3.40.630.30">
    <property type="match status" value="1"/>
</dbReference>
<dbReference type="AlphaFoldDB" id="Q58IT1"/>
<keyword evidence="1" id="KW-0808">Transferase</keyword>
<dbReference type="PANTHER" id="PTHR43072:SF23">
    <property type="entry name" value="UPF0039 PROTEIN C11D3.02C"/>
    <property type="match status" value="1"/>
</dbReference>
<accession>Q58IT1</accession>
<dbReference type="InterPro" id="IPR016181">
    <property type="entry name" value="Acyl_CoA_acyltransferase"/>
</dbReference>
<name>Q58IT1_9ACTN</name>
<dbReference type="GO" id="GO:0016747">
    <property type="term" value="F:acyltransferase activity, transferring groups other than amino-acyl groups"/>
    <property type="evidence" value="ECO:0007669"/>
    <property type="project" value="InterPro"/>
</dbReference>
<dbReference type="PANTHER" id="PTHR43072">
    <property type="entry name" value="N-ACETYLTRANSFERASE"/>
    <property type="match status" value="1"/>
</dbReference>
<reference evidence="4" key="1">
    <citation type="submission" date="2005-02" db="EMBL/GenBank/DDBJ databases">
        <title>An arsenic gene cluster of Streptomyces sp. F2.</title>
        <authorList>
            <person name="Fang P."/>
            <person name="Chen T."/>
            <person name="Zhao J."/>
            <person name="Qin Z."/>
        </authorList>
    </citation>
    <scope>NUCLEOTIDE SEQUENCE</scope>
    <source>
        <strain evidence="4">F2</strain>
    </source>
</reference>
<evidence type="ECO:0000313" key="4">
    <source>
        <dbReference type="EMBL" id="AAX37826.1"/>
    </source>
</evidence>
<protein>
    <submittedName>
        <fullName evidence="4">PFQ25.10c</fullName>
    </submittedName>
</protein>